<protein>
    <submittedName>
        <fullName evidence="1">Diadenosine tetraphosphate (Ap4A) HIT family hydrolase</fullName>
    </submittedName>
</protein>
<dbReference type="GO" id="GO:0016787">
    <property type="term" value="F:hydrolase activity"/>
    <property type="evidence" value="ECO:0007669"/>
    <property type="project" value="UniProtKB-KW"/>
</dbReference>
<proteinExistence type="predicted"/>
<dbReference type="InterPro" id="IPR036265">
    <property type="entry name" value="HIT-like_sf"/>
</dbReference>
<keyword evidence="2" id="KW-1185">Reference proteome</keyword>
<evidence type="ECO:0000313" key="1">
    <source>
        <dbReference type="EMBL" id="MBB4137744.1"/>
    </source>
</evidence>
<evidence type="ECO:0000313" key="2">
    <source>
        <dbReference type="Proteomes" id="UP000551501"/>
    </source>
</evidence>
<dbReference type="SUPFAM" id="SSF54197">
    <property type="entry name" value="HIT-like"/>
    <property type="match status" value="1"/>
</dbReference>
<sequence>MSAETTCLMCVQEECAEDMVLFRDDLWAGEIVPGMDVPGWIVLRARRHAELITGLNDAELASLGRRARDLTAAVAEVTGAPATYMMAFGENHKHYHALITARGDDVPADRRRGKILQLAGERVDSRAAAALVPAVAAAYQRYATGPAAEEVG</sequence>
<comment type="caution">
    <text evidence="1">The sequence shown here is derived from an EMBL/GenBank/DDBJ whole genome shotgun (WGS) entry which is preliminary data.</text>
</comment>
<organism evidence="1 2">
    <name type="scientific">Gordonia humi</name>
    <dbReference type="NCBI Taxonomy" id="686429"/>
    <lineage>
        <taxon>Bacteria</taxon>
        <taxon>Bacillati</taxon>
        <taxon>Actinomycetota</taxon>
        <taxon>Actinomycetes</taxon>
        <taxon>Mycobacteriales</taxon>
        <taxon>Gordoniaceae</taxon>
        <taxon>Gordonia</taxon>
    </lineage>
</organism>
<dbReference type="EMBL" id="JACIFP010000001">
    <property type="protein sequence ID" value="MBB4137744.1"/>
    <property type="molecule type" value="Genomic_DNA"/>
</dbReference>
<reference evidence="1 2" key="1">
    <citation type="submission" date="2020-08" db="EMBL/GenBank/DDBJ databases">
        <title>Sequencing the genomes of 1000 actinobacteria strains.</title>
        <authorList>
            <person name="Klenk H.-P."/>
        </authorList>
    </citation>
    <scope>NUCLEOTIDE SEQUENCE [LARGE SCALE GENOMIC DNA]</scope>
    <source>
        <strain evidence="1 2">DSM 45298</strain>
    </source>
</reference>
<gene>
    <name evidence="1" type="ORF">BKA16_004296</name>
</gene>
<accession>A0A840F520</accession>
<name>A0A840F520_9ACTN</name>
<dbReference type="Gene3D" id="3.30.428.10">
    <property type="entry name" value="HIT-like"/>
    <property type="match status" value="1"/>
</dbReference>
<dbReference type="Proteomes" id="UP000551501">
    <property type="component" value="Unassembled WGS sequence"/>
</dbReference>
<dbReference type="AlphaFoldDB" id="A0A840F520"/>
<dbReference type="RefSeq" id="WP_183372568.1">
    <property type="nucleotide sequence ID" value="NZ_BAABHL010000001.1"/>
</dbReference>
<keyword evidence="1" id="KW-0378">Hydrolase</keyword>